<dbReference type="PROSITE" id="PS00107">
    <property type="entry name" value="PROTEIN_KINASE_ATP"/>
    <property type="match status" value="1"/>
</dbReference>
<evidence type="ECO:0000256" key="3">
    <source>
        <dbReference type="ARBA" id="ARBA00022741"/>
    </source>
</evidence>
<comment type="similarity">
    <text evidence="7">Belongs to the protein kinase superfamily.</text>
</comment>
<comment type="caution">
    <text evidence="9">The sequence shown here is derived from an EMBL/GenBank/DDBJ whole genome shotgun (WGS) entry which is preliminary data.</text>
</comment>
<dbReference type="InterPro" id="IPR017441">
    <property type="entry name" value="Protein_kinase_ATP_BS"/>
</dbReference>
<dbReference type="RefSeq" id="XP_064851678.1">
    <property type="nucleotide sequence ID" value="XM_064995606.1"/>
</dbReference>
<dbReference type="GeneID" id="90072657"/>
<keyword evidence="3 6" id="KW-0547">Nucleotide-binding</keyword>
<dbReference type="PROSITE" id="PS50011">
    <property type="entry name" value="PROTEIN_KINASE_DOM"/>
    <property type="match status" value="1"/>
</dbReference>
<evidence type="ECO:0000256" key="7">
    <source>
        <dbReference type="RuleBase" id="RU000304"/>
    </source>
</evidence>
<name>A0AAV5QKK4_9ASCO</name>
<dbReference type="InterPro" id="IPR050117">
    <property type="entry name" value="MAPK"/>
</dbReference>
<dbReference type="AlphaFoldDB" id="A0AAV5QKK4"/>
<dbReference type="Proteomes" id="UP001360560">
    <property type="component" value="Unassembled WGS sequence"/>
</dbReference>
<evidence type="ECO:0000256" key="6">
    <source>
        <dbReference type="PROSITE-ProRule" id="PRU10141"/>
    </source>
</evidence>
<dbReference type="FunFam" id="1.10.510.10:FF:000040">
    <property type="entry name" value="Mitogen-activated protein kinase"/>
    <property type="match status" value="1"/>
</dbReference>
<feature type="domain" description="Protein kinase" evidence="8">
    <location>
        <begin position="31"/>
        <end position="329"/>
    </location>
</feature>
<dbReference type="Gene3D" id="1.10.510.10">
    <property type="entry name" value="Transferase(Phosphotransferase) domain 1"/>
    <property type="match status" value="1"/>
</dbReference>
<keyword evidence="1 7" id="KW-0723">Serine/threonine-protein kinase</keyword>
<evidence type="ECO:0000256" key="5">
    <source>
        <dbReference type="ARBA" id="ARBA00022840"/>
    </source>
</evidence>
<evidence type="ECO:0000313" key="9">
    <source>
        <dbReference type="EMBL" id="GMM34678.1"/>
    </source>
</evidence>
<evidence type="ECO:0000313" key="10">
    <source>
        <dbReference type="Proteomes" id="UP001360560"/>
    </source>
</evidence>
<gene>
    <name evidence="9" type="ORF">DASC09_020030</name>
</gene>
<dbReference type="InterPro" id="IPR000719">
    <property type="entry name" value="Prot_kinase_dom"/>
</dbReference>
<dbReference type="GO" id="GO:0009272">
    <property type="term" value="P:fungal-type cell wall biogenesis"/>
    <property type="evidence" value="ECO:0007669"/>
    <property type="project" value="UniProtKB-ARBA"/>
</dbReference>
<dbReference type="Gene3D" id="3.30.200.20">
    <property type="entry name" value="Phosphorylase Kinase, domain 1"/>
    <property type="match status" value="1"/>
</dbReference>
<keyword evidence="4 9" id="KW-0418">Kinase</keyword>
<dbReference type="GO" id="GO:0005524">
    <property type="term" value="F:ATP binding"/>
    <property type="evidence" value="ECO:0007669"/>
    <property type="project" value="UniProtKB-UniRule"/>
</dbReference>
<dbReference type="SMART" id="SM00220">
    <property type="entry name" value="S_TKc"/>
    <property type="match status" value="1"/>
</dbReference>
<dbReference type="EMBL" id="BTFZ01000003">
    <property type="protein sequence ID" value="GMM34678.1"/>
    <property type="molecule type" value="Genomic_DNA"/>
</dbReference>
<dbReference type="GO" id="GO:0004674">
    <property type="term" value="F:protein serine/threonine kinase activity"/>
    <property type="evidence" value="ECO:0007669"/>
    <property type="project" value="UniProtKB-KW"/>
</dbReference>
<reference evidence="9 10" key="1">
    <citation type="journal article" date="2023" name="Elife">
        <title>Identification of key yeast species and microbe-microbe interactions impacting larval growth of Drosophila in the wild.</title>
        <authorList>
            <person name="Mure A."/>
            <person name="Sugiura Y."/>
            <person name="Maeda R."/>
            <person name="Honda K."/>
            <person name="Sakurai N."/>
            <person name="Takahashi Y."/>
            <person name="Watada M."/>
            <person name="Katoh T."/>
            <person name="Gotoh A."/>
            <person name="Gotoh Y."/>
            <person name="Taniguchi I."/>
            <person name="Nakamura K."/>
            <person name="Hayashi T."/>
            <person name="Katayama T."/>
            <person name="Uemura T."/>
            <person name="Hattori Y."/>
        </authorList>
    </citation>
    <scope>NUCLEOTIDE SEQUENCE [LARGE SCALE GENOMIC DNA]</scope>
    <source>
        <strain evidence="9 10">SC-9</strain>
    </source>
</reference>
<organism evidence="9 10">
    <name type="scientific">Saccharomycopsis crataegensis</name>
    <dbReference type="NCBI Taxonomy" id="43959"/>
    <lineage>
        <taxon>Eukaryota</taxon>
        <taxon>Fungi</taxon>
        <taxon>Dikarya</taxon>
        <taxon>Ascomycota</taxon>
        <taxon>Saccharomycotina</taxon>
        <taxon>Saccharomycetes</taxon>
        <taxon>Saccharomycopsidaceae</taxon>
        <taxon>Saccharomycopsis</taxon>
    </lineage>
</organism>
<dbReference type="PANTHER" id="PTHR24055">
    <property type="entry name" value="MITOGEN-ACTIVATED PROTEIN KINASE"/>
    <property type="match status" value="1"/>
</dbReference>
<accession>A0AAV5QKK4</accession>
<dbReference type="InterPro" id="IPR011009">
    <property type="entry name" value="Kinase-like_dom_sf"/>
</dbReference>
<evidence type="ECO:0000256" key="1">
    <source>
        <dbReference type="ARBA" id="ARBA00022527"/>
    </source>
</evidence>
<keyword evidence="10" id="KW-1185">Reference proteome</keyword>
<keyword evidence="5 6" id="KW-0067">ATP-binding</keyword>
<dbReference type="SUPFAM" id="SSF56112">
    <property type="entry name" value="Protein kinase-like (PK-like)"/>
    <property type="match status" value="1"/>
</dbReference>
<feature type="binding site" evidence="6">
    <location>
        <position position="66"/>
    </location>
    <ligand>
        <name>ATP</name>
        <dbReference type="ChEBI" id="CHEBI:30616"/>
    </ligand>
</feature>
<keyword evidence="2" id="KW-0808">Transferase</keyword>
<dbReference type="PROSITE" id="PS00108">
    <property type="entry name" value="PROTEIN_KINASE_ST"/>
    <property type="match status" value="1"/>
</dbReference>
<proteinExistence type="inferred from homology"/>
<sequence>MVVYNENHETPFSKKGHVIYEKANFFIDSRYEIQRILGKGSYGTVCSAIDKKVKDSTRPSEIAIKKVSNIFTKEVLLKRAVRELRLMRHFKGHKNIVSLIDIDIVYIKPFDGLYCFQELIEYDLARVIQSSVQFSEFHIKSFLYQLLCGLKYIHSAEVIHRDLKPGNVLCTMQGILKICDFGLARGICPSYLRKSTSIITNYVATRWYRAPELILSKRSYSKPVDMWAIGCIFAELYGRRPLFIGNDQLNQITEIIKVLGTPPEEAISKYGSRMAWEFFSPPKPQYQAIPWCDIYAHISNEAADLLEHLICWDISRRYSVEKALDHSFLKSIRDTNNEPSCKQPFDFSFENTETTLPDLKVILQKEVESFRVERSGNKIHS</sequence>
<evidence type="ECO:0000256" key="2">
    <source>
        <dbReference type="ARBA" id="ARBA00022679"/>
    </source>
</evidence>
<protein>
    <submittedName>
        <fullName evidence="9">Mitogen-activated protein kinase</fullName>
    </submittedName>
</protein>
<evidence type="ECO:0000256" key="4">
    <source>
        <dbReference type="ARBA" id="ARBA00022777"/>
    </source>
</evidence>
<dbReference type="Pfam" id="PF00069">
    <property type="entry name" value="Pkinase"/>
    <property type="match status" value="1"/>
</dbReference>
<dbReference type="InterPro" id="IPR008271">
    <property type="entry name" value="Ser/Thr_kinase_AS"/>
</dbReference>
<evidence type="ECO:0000259" key="8">
    <source>
        <dbReference type="PROSITE" id="PS50011"/>
    </source>
</evidence>